<gene>
    <name evidence="3" type="ORF">KSZ_11140</name>
</gene>
<keyword evidence="4" id="KW-1185">Reference proteome</keyword>
<feature type="region of interest" description="Disordered" evidence="2">
    <location>
        <begin position="116"/>
        <end position="144"/>
    </location>
</feature>
<feature type="compositionally biased region" description="Low complexity" evidence="2">
    <location>
        <begin position="117"/>
        <end position="144"/>
    </location>
</feature>
<dbReference type="EMBL" id="BNJJ01000003">
    <property type="protein sequence ID" value="GHO83108.1"/>
    <property type="molecule type" value="Genomic_DNA"/>
</dbReference>
<proteinExistence type="inferred from homology"/>
<dbReference type="RefSeq" id="WP_201360757.1">
    <property type="nucleotide sequence ID" value="NZ_BNJJ01000003.1"/>
</dbReference>
<comment type="similarity">
    <text evidence="1">Belongs to the Cu-Zn superoxide dismutase family.</text>
</comment>
<evidence type="ECO:0000313" key="3">
    <source>
        <dbReference type="EMBL" id="GHO83108.1"/>
    </source>
</evidence>
<evidence type="ECO:0000256" key="1">
    <source>
        <dbReference type="ARBA" id="ARBA00010457"/>
    </source>
</evidence>
<name>A0ABQ3VBR8_9CHLR</name>
<accession>A0ABQ3VBR8</accession>
<sequence>MFKSSRKRSTISHAIFISMTLCTLILTTVFIALGTNAKAAVTGLVAPPGVAATGTVSATGTATAAVTARAVMVHTPNGVIRMTYNAGSKSLTLNPNLIGFTPNSPHPVHIEQSTCPTTGAAAGAATSTAATPAPTGTSTSTAAPTAAATSLYSTTLTADATGNIKNTATITSVTTPLTASNMRIQIYNGTGTAAAQKVAIACGNIKPYNPASATATATGTVTETSTAVATGTAPGAAGNTFSAIIGPTADPNEQSNGVAQLSLANGTLTVQMNVHGLAPNSNHAAHLHTGTCQTIGNIVYNLGTLTADSQGTATLTKTFPNVTSIPDNGWAAQVHYGTNLNDPAQYNPIMCGTVRLSKGQPSSTPTP</sequence>
<evidence type="ECO:0008006" key="5">
    <source>
        <dbReference type="Google" id="ProtNLM"/>
    </source>
</evidence>
<dbReference type="SUPFAM" id="SSF49329">
    <property type="entry name" value="Cu,Zn superoxide dismutase-like"/>
    <property type="match status" value="1"/>
</dbReference>
<dbReference type="Gene3D" id="2.60.40.200">
    <property type="entry name" value="Superoxide dismutase, copper/zinc binding domain"/>
    <property type="match status" value="1"/>
</dbReference>
<evidence type="ECO:0000256" key="2">
    <source>
        <dbReference type="SAM" id="MobiDB-lite"/>
    </source>
</evidence>
<dbReference type="InterPro" id="IPR036423">
    <property type="entry name" value="SOD-like_Cu/Zn_dom_sf"/>
</dbReference>
<dbReference type="Proteomes" id="UP000635565">
    <property type="component" value="Unassembled WGS sequence"/>
</dbReference>
<evidence type="ECO:0000313" key="4">
    <source>
        <dbReference type="Proteomes" id="UP000635565"/>
    </source>
</evidence>
<reference evidence="3 4" key="1">
    <citation type="journal article" date="2021" name="Int. J. Syst. Evol. Microbiol.">
        <title>Reticulibacter mediterranei gen. nov., sp. nov., within the new family Reticulibacteraceae fam. nov., and Ktedonospora formicarum gen. nov., sp. nov., Ktedonobacter robiniae sp. nov., Dictyobacter formicarum sp. nov. and Dictyobacter arantiisoli sp. nov., belonging to the class Ktedonobacteria.</title>
        <authorList>
            <person name="Yabe S."/>
            <person name="Zheng Y."/>
            <person name="Wang C.M."/>
            <person name="Sakai Y."/>
            <person name="Abe K."/>
            <person name="Yokota A."/>
            <person name="Donadio S."/>
            <person name="Cavaletti L."/>
            <person name="Monciardini P."/>
        </authorList>
    </citation>
    <scope>NUCLEOTIDE SEQUENCE [LARGE SCALE GENOMIC DNA]</scope>
    <source>
        <strain evidence="3 4">SOSP1-9</strain>
    </source>
</reference>
<protein>
    <recommendedName>
        <fullName evidence="5">CHRD domain-containing protein</fullName>
    </recommendedName>
</protein>
<comment type="caution">
    <text evidence="3">The sequence shown here is derived from an EMBL/GenBank/DDBJ whole genome shotgun (WGS) entry which is preliminary data.</text>
</comment>
<organism evidence="3 4">
    <name type="scientific">Dictyobacter formicarum</name>
    <dbReference type="NCBI Taxonomy" id="2778368"/>
    <lineage>
        <taxon>Bacteria</taxon>
        <taxon>Bacillati</taxon>
        <taxon>Chloroflexota</taxon>
        <taxon>Ktedonobacteria</taxon>
        <taxon>Ktedonobacterales</taxon>
        <taxon>Dictyobacteraceae</taxon>
        <taxon>Dictyobacter</taxon>
    </lineage>
</organism>